<feature type="transmembrane region" description="Helical" evidence="12">
    <location>
        <begin position="6"/>
        <end position="28"/>
    </location>
</feature>
<gene>
    <name evidence="15" type="ORF">GCM10022276_24500</name>
</gene>
<evidence type="ECO:0000313" key="16">
    <source>
        <dbReference type="Proteomes" id="UP001500827"/>
    </source>
</evidence>
<evidence type="ECO:0000256" key="7">
    <source>
        <dbReference type="ARBA" id="ARBA00022777"/>
    </source>
</evidence>
<evidence type="ECO:0000256" key="2">
    <source>
        <dbReference type="ARBA" id="ARBA00004370"/>
    </source>
</evidence>
<keyword evidence="16" id="KW-1185">Reference proteome</keyword>
<dbReference type="Pfam" id="PF00672">
    <property type="entry name" value="HAMP"/>
    <property type="match status" value="1"/>
</dbReference>
<dbReference type="Pfam" id="PF02518">
    <property type="entry name" value="HATPase_c"/>
    <property type="match status" value="1"/>
</dbReference>
<comment type="subcellular location">
    <subcellularLocation>
        <location evidence="2">Membrane</location>
    </subcellularLocation>
</comment>
<dbReference type="CDD" id="cd06225">
    <property type="entry name" value="HAMP"/>
    <property type="match status" value="1"/>
</dbReference>
<evidence type="ECO:0000256" key="9">
    <source>
        <dbReference type="ARBA" id="ARBA00023012"/>
    </source>
</evidence>
<dbReference type="Pfam" id="PF00512">
    <property type="entry name" value="HisKA"/>
    <property type="match status" value="1"/>
</dbReference>
<dbReference type="GO" id="GO:0005524">
    <property type="term" value="F:ATP binding"/>
    <property type="evidence" value="ECO:0007669"/>
    <property type="project" value="UniProtKB-KW"/>
</dbReference>
<keyword evidence="5" id="KW-0808">Transferase</keyword>
<dbReference type="PANTHER" id="PTHR45436:SF8">
    <property type="entry name" value="HISTIDINE KINASE"/>
    <property type="match status" value="1"/>
</dbReference>
<dbReference type="PROSITE" id="PS50885">
    <property type="entry name" value="HAMP"/>
    <property type="match status" value="1"/>
</dbReference>
<feature type="domain" description="Histidine kinase" evidence="13">
    <location>
        <begin position="234"/>
        <end position="447"/>
    </location>
</feature>
<dbReference type="InterPro" id="IPR004358">
    <property type="entry name" value="Sig_transdc_His_kin-like_C"/>
</dbReference>
<dbReference type="EC" id="2.7.13.3" evidence="3"/>
<dbReference type="Proteomes" id="UP001500827">
    <property type="component" value="Unassembled WGS sequence"/>
</dbReference>
<evidence type="ECO:0000256" key="3">
    <source>
        <dbReference type="ARBA" id="ARBA00012438"/>
    </source>
</evidence>
<evidence type="ECO:0000259" key="14">
    <source>
        <dbReference type="PROSITE" id="PS50885"/>
    </source>
</evidence>
<dbReference type="Gene3D" id="1.10.287.130">
    <property type="match status" value="1"/>
</dbReference>
<dbReference type="SMART" id="SM00387">
    <property type="entry name" value="HATPase_c"/>
    <property type="match status" value="1"/>
</dbReference>
<organism evidence="15 16">
    <name type="scientific">Sphingomonas limnosediminicola</name>
    <dbReference type="NCBI Taxonomy" id="940133"/>
    <lineage>
        <taxon>Bacteria</taxon>
        <taxon>Pseudomonadati</taxon>
        <taxon>Pseudomonadota</taxon>
        <taxon>Alphaproteobacteria</taxon>
        <taxon>Sphingomonadales</taxon>
        <taxon>Sphingomonadaceae</taxon>
        <taxon>Sphingomonas</taxon>
    </lineage>
</organism>
<keyword evidence="10 12" id="KW-0472">Membrane</keyword>
<comment type="caution">
    <text evidence="15">The sequence shown here is derived from an EMBL/GenBank/DDBJ whole genome shotgun (WGS) entry which is preliminary data.</text>
</comment>
<keyword evidence="6 12" id="KW-0812">Transmembrane</keyword>
<sequence length="456" mass="49298">MPTTLRIALLAGFLALLANLAVIGFIYFRTHDEAVSTLRQQVVEQGRVLADVYRSGGDAALDDAINDTISYADPQTAVALLDANGRELKGNIAEPPPGGRIEGYRNGFLRLRGQPTPREAAVVMHRLPNGQWLVSGRISSDGLAIRETLESSLLIALVMASLLGLACGVILAHYVGARVRNIAVVADRISGHDLSQRVPLSGAGDAFDRLAQQINAMLDRIERLMKELTMLTDSLAHDLRSPVSRMRSAATAAAETSDPREQEELLGSVIRQADQLMRILTGVLEISRSEALTGRKQFNWFDLGELGAELTEMYEPLADEAGATLEYDRPARAIPMFGHRQLLAQALSNLIENAVRYGSSGGEIRIAAKSDGRNVRIEVADRGPGIPAERRSEARRRFGRLDSSRSNEGAGLGLALAEAIAHLHDGTLLLEDNHPGLLTALELPLRPGEEGKVRAA</sequence>
<keyword evidence="4" id="KW-0597">Phosphoprotein</keyword>
<dbReference type="SUPFAM" id="SSF55874">
    <property type="entry name" value="ATPase domain of HSP90 chaperone/DNA topoisomerase II/histidine kinase"/>
    <property type="match status" value="1"/>
</dbReference>
<dbReference type="InterPro" id="IPR005467">
    <property type="entry name" value="His_kinase_dom"/>
</dbReference>
<evidence type="ECO:0000256" key="12">
    <source>
        <dbReference type="SAM" id="Phobius"/>
    </source>
</evidence>
<dbReference type="PROSITE" id="PS50109">
    <property type="entry name" value="HIS_KIN"/>
    <property type="match status" value="1"/>
</dbReference>
<dbReference type="Gene3D" id="3.30.565.10">
    <property type="entry name" value="Histidine kinase-like ATPase, C-terminal domain"/>
    <property type="match status" value="1"/>
</dbReference>
<evidence type="ECO:0000256" key="8">
    <source>
        <dbReference type="ARBA" id="ARBA00022989"/>
    </source>
</evidence>
<feature type="coiled-coil region" evidence="11">
    <location>
        <begin position="207"/>
        <end position="234"/>
    </location>
</feature>
<reference evidence="16" key="1">
    <citation type="journal article" date="2019" name="Int. J. Syst. Evol. Microbiol.">
        <title>The Global Catalogue of Microorganisms (GCM) 10K type strain sequencing project: providing services to taxonomists for standard genome sequencing and annotation.</title>
        <authorList>
            <consortium name="The Broad Institute Genomics Platform"/>
            <consortium name="The Broad Institute Genome Sequencing Center for Infectious Disease"/>
            <person name="Wu L."/>
            <person name="Ma J."/>
        </authorList>
    </citation>
    <scope>NUCLEOTIDE SEQUENCE [LARGE SCALE GENOMIC DNA]</scope>
    <source>
        <strain evidence="16">JCM 17543</strain>
    </source>
</reference>
<keyword evidence="15" id="KW-0547">Nucleotide-binding</keyword>
<keyword evidence="8 12" id="KW-1133">Transmembrane helix</keyword>
<evidence type="ECO:0000313" key="15">
    <source>
        <dbReference type="EMBL" id="GAA3905014.1"/>
    </source>
</evidence>
<evidence type="ECO:0000256" key="11">
    <source>
        <dbReference type="SAM" id="Coils"/>
    </source>
</evidence>
<dbReference type="InterPro" id="IPR003661">
    <property type="entry name" value="HisK_dim/P_dom"/>
</dbReference>
<evidence type="ECO:0000259" key="13">
    <source>
        <dbReference type="PROSITE" id="PS50109"/>
    </source>
</evidence>
<keyword evidence="9" id="KW-0902">Two-component regulatory system</keyword>
<comment type="catalytic activity">
    <reaction evidence="1">
        <text>ATP + protein L-histidine = ADP + protein N-phospho-L-histidine.</text>
        <dbReference type="EC" id="2.7.13.3"/>
    </reaction>
</comment>
<dbReference type="SMART" id="SM00304">
    <property type="entry name" value="HAMP"/>
    <property type="match status" value="1"/>
</dbReference>
<dbReference type="InterPro" id="IPR003594">
    <property type="entry name" value="HATPase_dom"/>
</dbReference>
<evidence type="ECO:0000256" key="10">
    <source>
        <dbReference type="ARBA" id="ARBA00023136"/>
    </source>
</evidence>
<dbReference type="PANTHER" id="PTHR45436">
    <property type="entry name" value="SENSOR HISTIDINE KINASE YKOH"/>
    <property type="match status" value="1"/>
</dbReference>
<dbReference type="InterPro" id="IPR003660">
    <property type="entry name" value="HAMP_dom"/>
</dbReference>
<accession>A0ABP7LPI9</accession>
<dbReference type="InterPro" id="IPR036097">
    <property type="entry name" value="HisK_dim/P_sf"/>
</dbReference>
<proteinExistence type="predicted"/>
<dbReference type="SMART" id="SM00388">
    <property type="entry name" value="HisKA"/>
    <property type="match status" value="1"/>
</dbReference>
<keyword evidence="7" id="KW-0418">Kinase</keyword>
<dbReference type="CDD" id="cd00075">
    <property type="entry name" value="HATPase"/>
    <property type="match status" value="1"/>
</dbReference>
<dbReference type="Gene3D" id="6.10.340.10">
    <property type="match status" value="1"/>
</dbReference>
<evidence type="ECO:0000256" key="6">
    <source>
        <dbReference type="ARBA" id="ARBA00022692"/>
    </source>
</evidence>
<name>A0ABP7LPI9_9SPHN</name>
<keyword evidence="15" id="KW-0067">ATP-binding</keyword>
<dbReference type="EMBL" id="BAABBM010000001">
    <property type="protein sequence ID" value="GAA3905014.1"/>
    <property type="molecule type" value="Genomic_DNA"/>
</dbReference>
<feature type="domain" description="HAMP" evidence="14">
    <location>
        <begin position="173"/>
        <end position="226"/>
    </location>
</feature>
<dbReference type="SUPFAM" id="SSF47384">
    <property type="entry name" value="Homodimeric domain of signal transducing histidine kinase"/>
    <property type="match status" value="1"/>
</dbReference>
<dbReference type="InterPro" id="IPR036890">
    <property type="entry name" value="HATPase_C_sf"/>
</dbReference>
<evidence type="ECO:0000256" key="1">
    <source>
        <dbReference type="ARBA" id="ARBA00000085"/>
    </source>
</evidence>
<dbReference type="CDD" id="cd00082">
    <property type="entry name" value="HisKA"/>
    <property type="match status" value="1"/>
</dbReference>
<protein>
    <recommendedName>
        <fullName evidence="3">histidine kinase</fullName>
        <ecNumber evidence="3">2.7.13.3</ecNumber>
    </recommendedName>
</protein>
<evidence type="ECO:0000256" key="5">
    <source>
        <dbReference type="ARBA" id="ARBA00022679"/>
    </source>
</evidence>
<keyword evidence="11" id="KW-0175">Coiled coil</keyword>
<evidence type="ECO:0000256" key="4">
    <source>
        <dbReference type="ARBA" id="ARBA00022553"/>
    </source>
</evidence>
<dbReference type="RefSeq" id="WP_344699986.1">
    <property type="nucleotide sequence ID" value="NZ_BAABBM010000001.1"/>
</dbReference>
<dbReference type="PRINTS" id="PR00344">
    <property type="entry name" value="BCTRLSENSOR"/>
</dbReference>
<feature type="transmembrane region" description="Helical" evidence="12">
    <location>
        <begin position="153"/>
        <end position="175"/>
    </location>
</feature>
<dbReference type="SUPFAM" id="SSF158472">
    <property type="entry name" value="HAMP domain-like"/>
    <property type="match status" value="1"/>
</dbReference>
<dbReference type="InterPro" id="IPR050428">
    <property type="entry name" value="TCS_sensor_his_kinase"/>
</dbReference>